<comment type="similarity">
    <text evidence="3">Belongs to the isocitrate and isopropylmalate dehydrogenases family.</text>
</comment>
<proteinExistence type="inferred from homology"/>
<evidence type="ECO:0000313" key="21">
    <source>
        <dbReference type="Proteomes" id="UP001168552"/>
    </source>
</evidence>
<keyword evidence="7" id="KW-0329">Glyoxylate bypass</keyword>
<evidence type="ECO:0000256" key="7">
    <source>
        <dbReference type="ARBA" id="ARBA00022435"/>
    </source>
</evidence>
<keyword evidence="21" id="KW-1185">Reference proteome</keyword>
<dbReference type="Proteomes" id="UP001168552">
    <property type="component" value="Unassembled WGS sequence"/>
</dbReference>
<protein>
    <recommendedName>
        <fullName evidence="6">Isocitrate dehydrogenase [NADP]</fullName>
        <ecNumber evidence="5">1.1.1.42</ecNumber>
    </recommendedName>
    <alternativeName>
        <fullName evidence="15">IDP</fullName>
    </alternativeName>
    <alternativeName>
        <fullName evidence="16">NADP(+)-specific ICDH</fullName>
    </alternativeName>
    <alternativeName>
        <fullName evidence="17">Oxalosuccinate decarboxylase</fullName>
    </alternativeName>
</protein>
<dbReference type="Pfam" id="PF00180">
    <property type="entry name" value="Iso_dh"/>
    <property type="match status" value="1"/>
</dbReference>
<accession>A0ABT8F540</accession>
<evidence type="ECO:0000256" key="13">
    <source>
        <dbReference type="ARBA" id="ARBA00023211"/>
    </source>
</evidence>
<dbReference type="NCBIfam" id="NF006673">
    <property type="entry name" value="PRK09222.1"/>
    <property type="match status" value="1"/>
</dbReference>
<reference evidence="20" key="1">
    <citation type="submission" date="2023-06" db="EMBL/GenBank/DDBJ databases">
        <title>Cytophagales bacterium Strain LB-30, isolated from soil.</title>
        <authorList>
            <person name="Liu B."/>
        </authorList>
    </citation>
    <scope>NUCLEOTIDE SEQUENCE</scope>
    <source>
        <strain evidence="20">LB-30</strain>
    </source>
</reference>
<keyword evidence="12 20" id="KW-0560">Oxidoreductase</keyword>
<sequence length="487" mass="53473">MSNIEIAVAKGDGIGPEIMDAVLGIFKAAKVPLAYHTIEMGKAFYDKGFSTGMSPEAKETVERLGILFKGPMETPKGKGVKSINVTARKVWSTYANRRHFRTLQGVDTIYSKAGIPIDLTIVRENIEDTYGGIEHMLTNDVALCRRFITRTGSLQVCRFAFEMARREGFKKVACGHKANIMKLTDGLFLECFYEVAKDYPEIQAYDVIVDDLCMKLTTRPNEFQVVVLPNLQGDIVSDLCAGLVGGLGFAPSANIGDNISIFEAVHGTAPDIAGKNIANPTSLLLSGVMMLRHLGLYSYAETISNALFYTLEQGEHTGDFGDKLIPSSSTSEFAEIIIGNLGKKPKKHPSHIAPEDVQAYKLPKSPSEFHVMASGKEAKDELIGVDIFLESEAQPAVIAGTVKSFLKDNMQLVMISNRGTQVWPEGSLFTECVNQWRVRVERKPNQIISSQEVYSCVSQLSEQLFVSSTEMLRNFNGKAGYSLAQGQ</sequence>
<dbReference type="Gene3D" id="3.30.70.1570">
    <property type="match status" value="1"/>
</dbReference>
<evidence type="ECO:0000256" key="4">
    <source>
        <dbReference type="ARBA" id="ARBA00011738"/>
    </source>
</evidence>
<evidence type="ECO:0000256" key="11">
    <source>
        <dbReference type="ARBA" id="ARBA00022857"/>
    </source>
</evidence>
<dbReference type="Pfam" id="PF18324">
    <property type="entry name" value="Isocitrate_DH_C_bact"/>
    <property type="match status" value="1"/>
</dbReference>
<organism evidence="20 21">
    <name type="scientific">Shiella aurantiaca</name>
    <dbReference type="NCBI Taxonomy" id="3058365"/>
    <lineage>
        <taxon>Bacteria</taxon>
        <taxon>Pseudomonadati</taxon>
        <taxon>Bacteroidota</taxon>
        <taxon>Cytophagia</taxon>
        <taxon>Cytophagales</taxon>
        <taxon>Shiellaceae</taxon>
        <taxon>Shiella</taxon>
    </lineage>
</organism>
<name>A0ABT8F540_9BACT</name>
<comment type="subunit">
    <text evidence="4">Homodimer.</text>
</comment>
<comment type="cofactor">
    <cofactor evidence="2">
        <name>Mg(2+)</name>
        <dbReference type="ChEBI" id="CHEBI:18420"/>
    </cofactor>
</comment>
<evidence type="ECO:0000256" key="17">
    <source>
        <dbReference type="ARBA" id="ARBA00031098"/>
    </source>
</evidence>
<evidence type="ECO:0000256" key="8">
    <source>
        <dbReference type="ARBA" id="ARBA00022532"/>
    </source>
</evidence>
<evidence type="ECO:0000256" key="1">
    <source>
        <dbReference type="ARBA" id="ARBA00001936"/>
    </source>
</evidence>
<dbReference type="Gene3D" id="3.40.718.10">
    <property type="entry name" value="Isopropylmalate Dehydrogenase"/>
    <property type="match status" value="1"/>
</dbReference>
<keyword evidence="10" id="KW-0460">Magnesium</keyword>
<dbReference type="EC" id="1.1.1.42" evidence="5"/>
<evidence type="ECO:0000256" key="3">
    <source>
        <dbReference type="ARBA" id="ARBA00007769"/>
    </source>
</evidence>
<dbReference type="InterPro" id="IPR024084">
    <property type="entry name" value="IsoPropMal-DH-like_dom"/>
</dbReference>
<dbReference type="GO" id="GO:0004450">
    <property type="term" value="F:isocitrate dehydrogenase (NADP+) activity"/>
    <property type="evidence" value="ECO:0007669"/>
    <property type="project" value="UniProtKB-EC"/>
</dbReference>
<evidence type="ECO:0000256" key="18">
    <source>
        <dbReference type="ARBA" id="ARBA00046127"/>
    </source>
</evidence>
<evidence type="ECO:0000256" key="6">
    <source>
        <dbReference type="ARBA" id="ARBA00019562"/>
    </source>
</evidence>
<gene>
    <name evidence="20" type="ORF">QWY31_07740</name>
</gene>
<evidence type="ECO:0000256" key="14">
    <source>
        <dbReference type="ARBA" id="ARBA00023554"/>
    </source>
</evidence>
<dbReference type="SUPFAM" id="SSF53659">
    <property type="entry name" value="Isocitrate/Isopropylmalate dehydrogenase-like"/>
    <property type="match status" value="1"/>
</dbReference>
<keyword evidence="13" id="KW-0464">Manganese</keyword>
<evidence type="ECO:0000256" key="10">
    <source>
        <dbReference type="ARBA" id="ARBA00022842"/>
    </source>
</evidence>
<comment type="cofactor">
    <cofactor evidence="1">
        <name>Mn(2+)</name>
        <dbReference type="ChEBI" id="CHEBI:29035"/>
    </cofactor>
</comment>
<keyword evidence="11" id="KW-0521">NADP</keyword>
<comment type="catalytic activity">
    <reaction evidence="14">
        <text>D-threo-isocitrate + NADP(+) = 2-oxoglutarate + CO2 + NADPH</text>
        <dbReference type="Rhea" id="RHEA:19629"/>
        <dbReference type="ChEBI" id="CHEBI:15562"/>
        <dbReference type="ChEBI" id="CHEBI:16526"/>
        <dbReference type="ChEBI" id="CHEBI:16810"/>
        <dbReference type="ChEBI" id="CHEBI:57783"/>
        <dbReference type="ChEBI" id="CHEBI:58349"/>
        <dbReference type="EC" id="1.1.1.42"/>
    </reaction>
</comment>
<evidence type="ECO:0000256" key="12">
    <source>
        <dbReference type="ARBA" id="ARBA00023002"/>
    </source>
</evidence>
<dbReference type="PANTHER" id="PTHR11835">
    <property type="entry name" value="DECARBOXYLATING DEHYDROGENASES-ISOCITRATE, ISOPROPYLMALATE, TARTRATE"/>
    <property type="match status" value="1"/>
</dbReference>
<evidence type="ECO:0000256" key="9">
    <source>
        <dbReference type="ARBA" id="ARBA00022723"/>
    </source>
</evidence>
<evidence type="ECO:0000256" key="5">
    <source>
        <dbReference type="ARBA" id="ARBA00013013"/>
    </source>
</evidence>
<evidence type="ECO:0000313" key="20">
    <source>
        <dbReference type="EMBL" id="MDN4165389.1"/>
    </source>
</evidence>
<comment type="caution">
    <text evidence="20">The sequence shown here is derived from an EMBL/GenBank/DDBJ whole genome shotgun (WGS) entry which is preliminary data.</text>
</comment>
<evidence type="ECO:0000256" key="2">
    <source>
        <dbReference type="ARBA" id="ARBA00001946"/>
    </source>
</evidence>
<dbReference type="PANTHER" id="PTHR11835:SF43">
    <property type="entry name" value="ISOPROPYLMALATE DEHYDROGENASE-LIKE DOMAIN-CONTAINING PROTEIN"/>
    <property type="match status" value="1"/>
</dbReference>
<dbReference type="SMART" id="SM01329">
    <property type="entry name" value="Iso_dh"/>
    <property type="match status" value="1"/>
</dbReference>
<dbReference type="InterPro" id="IPR040978">
    <property type="entry name" value="Isocitrate_DH_TT1725_C"/>
</dbReference>
<keyword evidence="9" id="KW-0479">Metal-binding</keyword>
<dbReference type="InterPro" id="IPR046997">
    <property type="entry name" value="Isocitrate_DH_TT1725_C_sf"/>
</dbReference>
<evidence type="ECO:0000256" key="16">
    <source>
        <dbReference type="ARBA" id="ARBA00029990"/>
    </source>
</evidence>
<feature type="domain" description="Isopropylmalate dehydrogenase-like" evidence="19">
    <location>
        <begin position="5"/>
        <end position="337"/>
    </location>
</feature>
<evidence type="ECO:0000256" key="15">
    <source>
        <dbReference type="ARBA" id="ARBA00029765"/>
    </source>
</evidence>
<dbReference type="EMBL" id="JAUHJS010000003">
    <property type="protein sequence ID" value="MDN4165389.1"/>
    <property type="molecule type" value="Genomic_DNA"/>
</dbReference>
<keyword evidence="8" id="KW-0816">Tricarboxylic acid cycle</keyword>
<evidence type="ECO:0000259" key="19">
    <source>
        <dbReference type="SMART" id="SM01329"/>
    </source>
</evidence>
<comment type="function">
    <text evidence="18">Catalyzes the oxidative decarboxylation of isocitrate to 2-oxoglutarate and carbon dioxide with the concomitant reduction of NADP(+).</text>
</comment>